<gene>
    <name evidence="2" type="ORF">ABZ508_19325</name>
</gene>
<accession>A0ABV2W7K0</accession>
<evidence type="ECO:0000313" key="3">
    <source>
        <dbReference type="Proteomes" id="UP001550378"/>
    </source>
</evidence>
<sequence length="162" mass="16950">MTTPPGFGPPPPIPQPYGAPPAPYGAPPSPPYGAPAPPPYGAPAPPAYGGPVPHPAQYPAPHGAPPPADGPEFVAHDRRNSVIVDPSGVSLEIDGHTLDFPWSGITTVHAAPAPYGQVLMVAVVHPGGMLYECRIDARRKAQLHQWLAELGPVLHHYLAYRG</sequence>
<name>A0ABV2W7K0_9ACTN</name>
<comment type="caution">
    <text evidence="2">The sequence shown here is derived from an EMBL/GenBank/DDBJ whole genome shotgun (WGS) entry which is preliminary data.</text>
</comment>
<feature type="region of interest" description="Disordered" evidence="1">
    <location>
        <begin position="1"/>
        <end position="74"/>
    </location>
</feature>
<organism evidence="2 3">
    <name type="scientific">Streptomyces lavendulocolor</name>
    <dbReference type="NCBI Taxonomy" id="67316"/>
    <lineage>
        <taxon>Bacteria</taxon>
        <taxon>Bacillati</taxon>
        <taxon>Actinomycetota</taxon>
        <taxon>Actinomycetes</taxon>
        <taxon>Kitasatosporales</taxon>
        <taxon>Streptomycetaceae</taxon>
        <taxon>Streptomyces</taxon>
    </lineage>
</organism>
<proteinExistence type="predicted"/>
<dbReference type="Proteomes" id="UP001550378">
    <property type="component" value="Unassembled WGS sequence"/>
</dbReference>
<keyword evidence="3" id="KW-1185">Reference proteome</keyword>
<reference evidence="2 3" key="1">
    <citation type="submission" date="2024-06" db="EMBL/GenBank/DDBJ databases">
        <title>The Natural Products Discovery Center: Release of the First 8490 Sequenced Strains for Exploring Actinobacteria Biosynthetic Diversity.</title>
        <authorList>
            <person name="Kalkreuter E."/>
            <person name="Kautsar S.A."/>
            <person name="Yang D."/>
            <person name="Bader C.D."/>
            <person name="Teijaro C.N."/>
            <person name="Fluegel L."/>
            <person name="Davis C.M."/>
            <person name="Simpson J.R."/>
            <person name="Lauterbach L."/>
            <person name="Steele A.D."/>
            <person name="Gui C."/>
            <person name="Meng S."/>
            <person name="Li G."/>
            <person name="Viehrig K."/>
            <person name="Ye F."/>
            <person name="Su P."/>
            <person name="Kiefer A.F."/>
            <person name="Nichols A."/>
            <person name="Cepeda A.J."/>
            <person name="Yan W."/>
            <person name="Fan B."/>
            <person name="Jiang Y."/>
            <person name="Adhikari A."/>
            <person name="Zheng C.-J."/>
            <person name="Schuster L."/>
            <person name="Cowan T.M."/>
            <person name="Smanski M.J."/>
            <person name="Chevrette M.G."/>
            <person name="De Carvalho L.P.S."/>
            <person name="Shen B."/>
        </authorList>
    </citation>
    <scope>NUCLEOTIDE SEQUENCE [LARGE SCALE GENOMIC DNA]</scope>
    <source>
        <strain evidence="2 3">NPDC006337</strain>
    </source>
</reference>
<feature type="compositionally biased region" description="Pro residues" evidence="1">
    <location>
        <begin position="1"/>
        <end position="69"/>
    </location>
</feature>
<dbReference type="RefSeq" id="WP_359806546.1">
    <property type="nucleotide sequence ID" value="NZ_JBEXZO010000008.1"/>
</dbReference>
<evidence type="ECO:0000256" key="1">
    <source>
        <dbReference type="SAM" id="MobiDB-lite"/>
    </source>
</evidence>
<dbReference type="EMBL" id="JBEXZR010000017">
    <property type="protein sequence ID" value="MEU0709508.1"/>
    <property type="molecule type" value="Genomic_DNA"/>
</dbReference>
<evidence type="ECO:0000313" key="2">
    <source>
        <dbReference type="EMBL" id="MEU0709508.1"/>
    </source>
</evidence>
<protein>
    <submittedName>
        <fullName evidence="2">Uncharacterized protein</fullName>
    </submittedName>
</protein>